<gene>
    <name evidence="8" type="ORF">RUA8715_00562</name>
</gene>
<feature type="transmembrane region" description="Helical" evidence="6">
    <location>
        <begin position="107"/>
        <end position="129"/>
    </location>
</feature>
<name>A0A238JVI8_9RHOB</name>
<evidence type="ECO:0000256" key="3">
    <source>
        <dbReference type="ARBA" id="ARBA00022692"/>
    </source>
</evidence>
<keyword evidence="5 6" id="KW-0472">Membrane</keyword>
<dbReference type="OrthoDB" id="9810662at2"/>
<keyword evidence="3 6" id="KW-0812">Transmembrane</keyword>
<dbReference type="InterPro" id="IPR018076">
    <property type="entry name" value="T2SS_GspF_dom"/>
</dbReference>
<keyword evidence="4 6" id="KW-1133">Transmembrane helix</keyword>
<reference evidence="9" key="1">
    <citation type="submission" date="2017-05" db="EMBL/GenBank/DDBJ databases">
        <authorList>
            <person name="Rodrigo-Torres L."/>
            <person name="Arahal R. D."/>
            <person name="Lucena T."/>
        </authorList>
    </citation>
    <scope>NUCLEOTIDE SEQUENCE [LARGE SCALE GENOMIC DNA]</scope>
    <source>
        <strain evidence="9">CECT 8715</strain>
    </source>
</reference>
<accession>A0A238JVI8</accession>
<dbReference type="PANTHER" id="PTHR35007:SF2">
    <property type="entry name" value="PILUS ASSEMBLE PROTEIN"/>
    <property type="match status" value="1"/>
</dbReference>
<dbReference type="RefSeq" id="WP_093962113.1">
    <property type="nucleotide sequence ID" value="NZ_FXYG01000001.1"/>
</dbReference>
<sequence>MEIVNSVLVTGLFSQLMILGFVAAGAIVAFFGISSSLGDRSTAAERMLPKRTRGQSLARLVPEKVEGDTPTGLSAALIPSDASVRFEVGQVLARSGFRGRNAIANFYLIRLGLATFLPLVFLVLMSWQPSSNIGATINDYVSGLNSFQILRNLGILCGIGFFIPQLWMSARIKERKRRMENAFPNMLDLLQIGIEAGMGFDQALLKVAVEMQTVSPEMSEEILIALSEIQAGRDREVALMRMARRTGIDEMSSFVSVVLQSSRFGVPLSAALTTYSEEMRELRELRAQEKANKLPVQMSAVMASLMLPSIAGLILAPIIIRYVETFVK</sequence>
<organism evidence="8 9">
    <name type="scientific">Ruegeria arenilitoris</name>
    <dbReference type="NCBI Taxonomy" id="1173585"/>
    <lineage>
        <taxon>Bacteria</taxon>
        <taxon>Pseudomonadati</taxon>
        <taxon>Pseudomonadota</taxon>
        <taxon>Alphaproteobacteria</taxon>
        <taxon>Rhodobacterales</taxon>
        <taxon>Roseobacteraceae</taxon>
        <taxon>Ruegeria</taxon>
    </lineage>
</organism>
<evidence type="ECO:0000259" key="7">
    <source>
        <dbReference type="Pfam" id="PF00482"/>
    </source>
</evidence>
<dbReference type="AlphaFoldDB" id="A0A238JVI8"/>
<keyword evidence="2" id="KW-1003">Cell membrane</keyword>
<dbReference type="Proteomes" id="UP000202485">
    <property type="component" value="Unassembled WGS sequence"/>
</dbReference>
<evidence type="ECO:0000256" key="2">
    <source>
        <dbReference type="ARBA" id="ARBA00022475"/>
    </source>
</evidence>
<dbReference type="GO" id="GO:0005886">
    <property type="term" value="C:plasma membrane"/>
    <property type="evidence" value="ECO:0007669"/>
    <property type="project" value="UniProtKB-SubCell"/>
</dbReference>
<evidence type="ECO:0000256" key="4">
    <source>
        <dbReference type="ARBA" id="ARBA00022989"/>
    </source>
</evidence>
<comment type="subcellular location">
    <subcellularLocation>
        <location evidence="1">Cell membrane</location>
        <topology evidence="1">Multi-pass membrane protein</topology>
    </subcellularLocation>
</comment>
<feature type="transmembrane region" description="Helical" evidence="6">
    <location>
        <begin position="300"/>
        <end position="323"/>
    </location>
</feature>
<feature type="domain" description="Type II secretion system protein GspF" evidence="7">
    <location>
        <begin position="187"/>
        <end position="315"/>
    </location>
</feature>
<evidence type="ECO:0000256" key="6">
    <source>
        <dbReference type="SAM" id="Phobius"/>
    </source>
</evidence>
<evidence type="ECO:0000256" key="1">
    <source>
        <dbReference type="ARBA" id="ARBA00004651"/>
    </source>
</evidence>
<evidence type="ECO:0000256" key="5">
    <source>
        <dbReference type="ARBA" id="ARBA00023136"/>
    </source>
</evidence>
<dbReference type="Pfam" id="PF00482">
    <property type="entry name" value="T2SSF"/>
    <property type="match status" value="1"/>
</dbReference>
<feature type="transmembrane region" description="Helical" evidence="6">
    <location>
        <begin position="149"/>
        <end position="168"/>
    </location>
</feature>
<dbReference type="PANTHER" id="PTHR35007">
    <property type="entry name" value="INTEGRAL MEMBRANE PROTEIN-RELATED"/>
    <property type="match status" value="1"/>
</dbReference>
<keyword evidence="9" id="KW-1185">Reference proteome</keyword>
<protein>
    <submittedName>
        <fullName evidence="8">Bacterial type II secretion system protein F domain protein</fullName>
    </submittedName>
</protein>
<dbReference type="EMBL" id="FXYG01000001">
    <property type="protein sequence ID" value="SMX34651.1"/>
    <property type="molecule type" value="Genomic_DNA"/>
</dbReference>
<proteinExistence type="predicted"/>
<evidence type="ECO:0000313" key="9">
    <source>
        <dbReference type="Proteomes" id="UP000202485"/>
    </source>
</evidence>
<evidence type="ECO:0000313" key="8">
    <source>
        <dbReference type="EMBL" id="SMX34651.1"/>
    </source>
</evidence>
<feature type="transmembrane region" description="Helical" evidence="6">
    <location>
        <begin position="12"/>
        <end position="33"/>
    </location>
</feature>